<dbReference type="OrthoDB" id="288987at2759"/>
<feature type="compositionally biased region" description="Gly residues" evidence="2">
    <location>
        <begin position="59"/>
        <end position="68"/>
    </location>
</feature>
<comment type="caution">
    <text evidence="4">The sequence shown here is derived from an EMBL/GenBank/DDBJ whole genome shotgun (WGS) entry which is preliminary data.</text>
</comment>
<dbReference type="Proteomes" id="UP000807306">
    <property type="component" value="Unassembled WGS sequence"/>
</dbReference>
<feature type="domain" description="UFSP1/2/DUB catalytic" evidence="3">
    <location>
        <begin position="252"/>
        <end position="352"/>
    </location>
</feature>
<proteinExistence type="predicted"/>
<dbReference type="InterPro" id="IPR012462">
    <property type="entry name" value="UFSP1/2_DUB_cat"/>
</dbReference>
<dbReference type="AlphaFoldDB" id="A0A9P6JTW7"/>
<evidence type="ECO:0000259" key="3">
    <source>
        <dbReference type="Pfam" id="PF07910"/>
    </source>
</evidence>
<dbReference type="GO" id="GO:0016787">
    <property type="term" value="F:hydrolase activity"/>
    <property type="evidence" value="ECO:0007669"/>
    <property type="project" value="UniProtKB-KW"/>
</dbReference>
<name>A0A9P6JTW7_9AGAR</name>
<feature type="region of interest" description="Disordered" evidence="2">
    <location>
        <begin position="52"/>
        <end position="85"/>
    </location>
</feature>
<feature type="region of interest" description="Disordered" evidence="2">
    <location>
        <begin position="354"/>
        <end position="386"/>
    </location>
</feature>
<protein>
    <submittedName>
        <fullName evidence="4">Peptidase family C78-domain-containing protein</fullName>
    </submittedName>
</protein>
<organism evidence="4 5">
    <name type="scientific">Crepidotus variabilis</name>
    <dbReference type="NCBI Taxonomy" id="179855"/>
    <lineage>
        <taxon>Eukaryota</taxon>
        <taxon>Fungi</taxon>
        <taxon>Dikarya</taxon>
        <taxon>Basidiomycota</taxon>
        <taxon>Agaricomycotina</taxon>
        <taxon>Agaricomycetes</taxon>
        <taxon>Agaricomycetidae</taxon>
        <taxon>Agaricales</taxon>
        <taxon>Agaricineae</taxon>
        <taxon>Crepidotaceae</taxon>
        <taxon>Crepidotus</taxon>
    </lineage>
</organism>
<evidence type="ECO:0000256" key="2">
    <source>
        <dbReference type="SAM" id="MobiDB-lite"/>
    </source>
</evidence>
<dbReference type="Gene3D" id="3.90.70.130">
    <property type="match status" value="1"/>
</dbReference>
<accession>A0A9P6JTW7</accession>
<sequence length="480" mass="54417">MNSELATDGLQCAFCQESLDFMSISGREAHYEQHFMNADPENDSSDVLIVDIPTTSPSNGGGGGGGQGAFQEGSSKSVAHKTKRAPWSHVKETDPFWLPDQLDPPPKNFTPALIPLLRKGLLRGQSNQRIRKAVLCYEKTVHVSRDMWDVSWGCGYRNFLMVCASLMSQTQQPMYFPLLDAPISPSIRNLQRWIEDAWSEGFDPEGKKQLKELVGSKKWIGTSGASNVIPCQSYPLFWFFMKDLWVAFTFRGIPAELVDFDLRNREGPEAVIKWVVEYFTPKDANQNSNNAFQRMRMPTVQTTEKIPIILQHNGHSRTIVGYDVDSRGLTSLLTFDPGFKLPQEMREAALKEFNHQRASADPPSPTDTVASTSSLKRRRSHDSSDIEIVEVKTPRIEPLPPKNTSPKKVLSNIKKGLHAHGHKKDGTDLDLWTMTQKFRLDLKNLSKKKEYQILYFPMTAPLTEYERKERKDVVRSTRIS</sequence>
<reference evidence="4" key="1">
    <citation type="submission" date="2020-11" db="EMBL/GenBank/DDBJ databases">
        <authorList>
            <consortium name="DOE Joint Genome Institute"/>
            <person name="Ahrendt S."/>
            <person name="Riley R."/>
            <person name="Andreopoulos W."/>
            <person name="Labutti K."/>
            <person name="Pangilinan J."/>
            <person name="Ruiz-Duenas F.J."/>
            <person name="Barrasa J.M."/>
            <person name="Sanchez-Garcia M."/>
            <person name="Camarero S."/>
            <person name="Miyauchi S."/>
            <person name="Serrano A."/>
            <person name="Linde D."/>
            <person name="Babiker R."/>
            <person name="Drula E."/>
            <person name="Ayuso-Fernandez I."/>
            <person name="Pacheco R."/>
            <person name="Padilla G."/>
            <person name="Ferreira P."/>
            <person name="Barriuso J."/>
            <person name="Kellner H."/>
            <person name="Castanera R."/>
            <person name="Alfaro M."/>
            <person name="Ramirez L."/>
            <person name="Pisabarro A.G."/>
            <person name="Kuo A."/>
            <person name="Tritt A."/>
            <person name="Lipzen A."/>
            <person name="He G."/>
            <person name="Yan M."/>
            <person name="Ng V."/>
            <person name="Cullen D."/>
            <person name="Martin F."/>
            <person name="Rosso M.-N."/>
            <person name="Henrissat B."/>
            <person name="Hibbett D."/>
            <person name="Martinez A.T."/>
            <person name="Grigoriev I.V."/>
        </authorList>
    </citation>
    <scope>NUCLEOTIDE SEQUENCE</scope>
    <source>
        <strain evidence="4">CBS 506.95</strain>
    </source>
</reference>
<evidence type="ECO:0000313" key="5">
    <source>
        <dbReference type="Proteomes" id="UP000807306"/>
    </source>
</evidence>
<gene>
    <name evidence="4" type="ORF">CPB83DRAFT_903888</name>
</gene>
<evidence type="ECO:0000256" key="1">
    <source>
        <dbReference type="ARBA" id="ARBA00022801"/>
    </source>
</evidence>
<keyword evidence="1" id="KW-0378">Hydrolase</keyword>
<feature type="domain" description="UFSP1/2/DUB catalytic" evidence="3">
    <location>
        <begin position="132"/>
        <end position="229"/>
    </location>
</feature>
<dbReference type="EMBL" id="MU157832">
    <property type="protein sequence ID" value="KAF9532353.1"/>
    <property type="molecule type" value="Genomic_DNA"/>
</dbReference>
<evidence type="ECO:0000313" key="4">
    <source>
        <dbReference type="EMBL" id="KAF9532353.1"/>
    </source>
</evidence>
<keyword evidence="5" id="KW-1185">Reference proteome</keyword>
<dbReference type="Pfam" id="PF07910">
    <property type="entry name" value="Peptidase_C78"/>
    <property type="match status" value="2"/>
</dbReference>